<gene>
    <name evidence="1" type="ORF">LTR37_001350</name>
</gene>
<dbReference type="EMBL" id="JAUTXU010000006">
    <property type="protein sequence ID" value="KAK3724225.1"/>
    <property type="molecule type" value="Genomic_DNA"/>
</dbReference>
<protein>
    <submittedName>
        <fullName evidence="1">Uncharacterized protein</fullName>
    </submittedName>
</protein>
<proteinExistence type="predicted"/>
<accession>A0ACC3NWK7</accession>
<evidence type="ECO:0000313" key="2">
    <source>
        <dbReference type="Proteomes" id="UP001281147"/>
    </source>
</evidence>
<keyword evidence="2" id="KW-1185">Reference proteome</keyword>
<sequence length="453" mass="52005">MLTAPLLRRRIPLQASVSSARPYSDGRAGGHGASAHRDRRASQQKVKSYGSEGSKQDPGEGPKEPSLFEQLFPDQEAERRKREARELPRIPLPSIEPVGRDSPTRTHARDVERTPRAPGALRRRMEWQDGQETKTSVLVLRNASKNLTEEDFRCLVPQGQHMEGWRLEQDDFLKVIPGRDWRTLEQQNYYYLLFSSALSAFTYQGHAMRVQRLVAQHTPSTMLSPMLPPSGYMIRGMDANEAIASYTILPPDQSLDLRQLKPPLSPLMESIVRNNGYASLLERKNRMPYEVRLTLDGPQLHRSHVKHIFLLSGKNRGLSWSGGSDAIPPVSEWDPSSQFQAPSPMSNKREAQEWSRPADRIEAGKAGWDEKRYSDKMRQVDEDSASERDHSDEQKRRTRQKTYLVGFHTEYAMQSFAHFWHRRPMTWEGMRKELDVDDDEGDMAPITHVEVLW</sequence>
<evidence type="ECO:0000313" key="1">
    <source>
        <dbReference type="EMBL" id="KAK3724225.1"/>
    </source>
</evidence>
<name>A0ACC3NWK7_9PEZI</name>
<comment type="caution">
    <text evidence="1">The sequence shown here is derived from an EMBL/GenBank/DDBJ whole genome shotgun (WGS) entry which is preliminary data.</text>
</comment>
<organism evidence="1 2">
    <name type="scientific">Vermiconidia calcicola</name>
    <dbReference type="NCBI Taxonomy" id="1690605"/>
    <lineage>
        <taxon>Eukaryota</taxon>
        <taxon>Fungi</taxon>
        <taxon>Dikarya</taxon>
        <taxon>Ascomycota</taxon>
        <taxon>Pezizomycotina</taxon>
        <taxon>Dothideomycetes</taxon>
        <taxon>Dothideomycetidae</taxon>
        <taxon>Mycosphaerellales</taxon>
        <taxon>Extremaceae</taxon>
        <taxon>Vermiconidia</taxon>
    </lineage>
</organism>
<dbReference type="Proteomes" id="UP001281147">
    <property type="component" value="Unassembled WGS sequence"/>
</dbReference>
<reference evidence="1" key="1">
    <citation type="submission" date="2023-07" db="EMBL/GenBank/DDBJ databases">
        <title>Black Yeasts Isolated from many extreme environments.</title>
        <authorList>
            <person name="Coleine C."/>
            <person name="Stajich J.E."/>
            <person name="Selbmann L."/>
        </authorList>
    </citation>
    <scope>NUCLEOTIDE SEQUENCE</scope>
    <source>
        <strain evidence="1">CCFEE 5714</strain>
    </source>
</reference>